<reference evidence="2" key="1">
    <citation type="submission" date="2014-04" db="EMBL/GenBank/DDBJ databases">
        <title>Evolutionary Origins and Diversification of the Mycorrhizal Mutualists.</title>
        <authorList>
            <consortium name="DOE Joint Genome Institute"/>
            <consortium name="Mycorrhizal Genomics Consortium"/>
            <person name="Kohler A."/>
            <person name="Kuo A."/>
            <person name="Nagy L.G."/>
            <person name="Floudas D."/>
            <person name="Copeland A."/>
            <person name="Barry K.W."/>
            <person name="Cichocki N."/>
            <person name="Veneault-Fourrey C."/>
            <person name="LaButti K."/>
            <person name="Lindquist E.A."/>
            <person name="Lipzen A."/>
            <person name="Lundell T."/>
            <person name="Morin E."/>
            <person name="Murat C."/>
            <person name="Riley R."/>
            <person name="Ohm R."/>
            <person name="Sun H."/>
            <person name="Tunlid A."/>
            <person name="Henrissat B."/>
            <person name="Grigoriev I.V."/>
            <person name="Hibbett D.S."/>
            <person name="Martin F."/>
        </authorList>
    </citation>
    <scope>NUCLEOTIDE SEQUENCE [LARGE SCALE GENOMIC DNA]</scope>
    <source>
        <strain evidence="2">FD-334 SS-4</strain>
    </source>
</reference>
<dbReference type="AlphaFoldDB" id="A0A0D2LDU8"/>
<dbReference type="EMBL" id="KN817531">
    <property type="protein sequence ID" value="KJA25602.1"/>
    <property type="molecule type" value="Genomic_DNA"/>
</dbReference>
<proteinExistence type="predicted"/>
<sequence>MFEDNLAISLLAADCWKKIASLSPTNSLNAWIYLAHKLENVSNSYSLIGDKDGAYTQAREAMNIMIQKKLDCDPSPEVQTLRAQILCIHAKTTRTPQLMNSIELAASAVLTMEGVLRLHNFDKEKLPIDLHPMTSSISSHSMNKSTLEVDDTNSESDFHNSLYSYSGTLLDFSSLQWRQGYISEAHATKKRALVILHFLLLEYPDSQMLLEATASVVLGLCDSTYCDLNSLAENLAYAEEGADIYRKLLKIDFSAYILRLLDTLQLYGQIFREAAMVQDSERIFKEMTALSECASQRYQDLKFPSEIDADYQYRLAAIFYYQDRSSEGIYAAHNAIEQYSALAFLDPDRSSLKLINALIMLCKMLHDTNQHQSAVIEGFKALRLVDNTVGTDKKIQNFVDSDTYFSLIDGIMDALADSPPDPSSLGKASTLITRFKRVFFSSDKFDFKSRTPGMYVEVLDKNGLVDDAISYGQDFLSACERKYSHSNSFESMYSYLYCMEKHIKSLKKNCRIHDALKYSTNMAAIVRPRSHHHKDPSIRKPQYDLSRTHMELLCSVGLYKTALEFTQAAFIKLNSDEGPSVGEDNHYVLHELFDLALMQLHNFLPLQAIETASQAESLSRLEISNGNTENTCFVTMLYYSIYIKSNALFDMAGISQALVYAMEMKDGIQGRDDPYLQSANDRGNCLVSATLARIYFAQNDCAQAKQLMVQVLEMDRKLFEKEKSHFVQLSFDLLFAGIAFCCVDEHEAGVALLIELEDLQRKFSVTHPALAREVEFDLEMQAQRGQWKLIQTAARAKLTCDHVDQTLNLKIAHSDNSSGLEVVEERFHISMPCMYIHRL</sequence>
<accession>A0A0D2LDU8</accession>
<organism evidence="1 2">
    <name type="scientific">Hypholoma sublateritium (strain FD-334 SS-4)</name>
    <dbReference type="NCBI Taxonomy" id="945553"/>
    <lineage>
        <taxon>Eukaryota</taxon>
        <taxon>Fungi</taxon>
        <taxon>Dikarya</taxon>
        <taxon>Basidiomycota</taxon>
        <taxon>Agaricomycotina</taxon>
        <taxon>Agaricomycetes</taxon>
        <taxon>Agaricomycetidae</taxon>
        <taxon>Agaricales</taxon>
        <taxon>Agaricineae</taxon>
        <taxon>Strophariaceae</taxon>
        <taxon>Hypholoma</taxon>
    </lineage>
</organism>
<keyword evidence="2" id="KW-1185">Reference proteome</keyword>
<evidence type="ECO:0008006" key="3">
    <source>
        <dbReference type="Google" id="ProtNLM"/>
    </source>
</evidence>
<name>A0A0D2LDU8_HYPSF</name>
<dbReference type="STRING" id="945553.A0A0D2LDU8"/>
<dbReference type="Proteomes" id="UP000054270">
    <property type="component" value="Unassembled WGS sequence"/>
</dbReference>
<evidence type="ECO:0000313" key="1">
    <source>
        <dbReference type="EMBL" id="KJA25602.1"/>
    </source>
</evidence>
<gene>
    <name evidence="1" type="ORF">HYPSUDRAFT_37648</name>
</gene>
<protein>
    <recommendedName>
        <fullName evidence="3">Anaphase-promoting complex subunit 5 domain-containing protein</fullName>
    </recommendedName>
</protein>
<evidence type="ECO:0000313" key="2">
    <source>
        <dbReference type="Proteomes" id="UP000054270"/>
    </source>
</evidence>